<geneLocation type="chloroplast" evidence="1"/>
<dbReference type="EMBL" id="AB001684">
    <property type="protein sequence ID" value="BAA57941.1"/>
    <property type="molecule type" value="Genomic_DNA"/>
</dbReference>
<dbReference type="GeneID" id="1457447"/>
<dbReference type="AlphaFoldDB" id="V9H154"/>
<accession>V9H154</accession>
<protein>
    <submittedName>
        <fullName evidence="1">Uncharacterized protein</fullName>
    </submittedName>
</protein>
<sequence length="62" mass="7756">MPREKNALHFFLRVLKKKFFFFHPVFFSFFLQKKKKQNSFFEEKCPLKKRKGLLKKNAKHFF</sequence>
<keyword evidence="1" id="KW-0934">Plastid</keyword>
<dbReference type="RefSeq" id="NP_045865.1">
    <property type="nucleotide sequence ID" value="NC_001865.1"/>
</dbReference>
<proteinExistence type="predicted"/>
<reference evidence="1" key="1">
    <citation type="journal article" date="1997" name="Proc. Natl. Acad. Sci. U.S.A.">
        <title>Complete nucleotide sequence of the chloroplast genome from the green alga Chlorella vulgaris: the existence of genes possibly involved in chloroplast division.</title>
        <authorList>
            <person name="Wakasugi T."/>
            <person name="Nagai T."/>
            <person name="Kapoor M."/>
            <person name="Sugita M."/>
            <person name="Ito M."/>
            <person name="Ito S."/>
            <person name="Tsudzuki J."/>
            <person name="Nakashima K."/>
            <person name="Tsudzuki T."/>
            <person name="Suzuki Y."/>
            <person name="Hamada A."/>
            <person name="Ohta T."/>
            <person name="Inamura A."/>
            <person name="Yoshinaga K."/>
            <person name="Sugiura M."/>
        </authorList>
    </citation>
    <scope>NUCLEOTIDE SEQUENCE</scope>
</reference>
<keyword evidence="1" id="KW-0150">Chloroplast</keyword>
<evidence type="ECO:0000313" key="1">
    <source>
        <dbReference type="EMBL" id="BAA57941.1"/>
    </source>
</evidence>
<organism evidence="1">
    <name type="scientific">Chlorella vulgaris</name>
    <name type="common">Green alga</name>
    <dbReference type="NCBI Taxonomy" id="3077"/>
    <lineage>
        <taxon>Eukaryota</taxon>
        <taxon>Viridiplantae</taxon>
        <taxon>Chlorophyta</taxon>
        <taxon>core chlorophytes</taxon>
        <taxon>Trebouxiophyceae</taxon>
        <taxon>Chlorellales</taxon>
        <taxon>Chlorellaceae</taxon>
        <taxon>Chlorella clade</taxon>
        <taxon>Chlorella</taxon>
    </lineage>
</organism>
<name>V9H154_CHLVU</name>